<sequence>MAQAVTAAVQFVVAPLLVQATGGDALRMLCHLGLEQLDVARLQRIGLLTLVTARHQEFTFLLANQRQLGHVAMEALHQRQQ</sequence>
<reference evidence="1 2" key="1">
    <citation type="submission" date="2015-05" db="EMBL/GenBank/DDBJ databases">
        <title>A genomic and transcriptomic approach to investigate the blue pigment phenotype in Pseudomonas fluorescens.</title>
        <authorList>
            <person name="Andreani N.A."/>
            <person name="Cardazzo B."/>
        </authorList>
    </citation>
    <scope>NUCLEOTIDE SEQUENCE [LARGE SCALE GENOMIC DNA]</scope>
    <source>
        <strain evidence="1 2">Ps_22</strain>
    </source>
</reference>
<name>A0A109LCY4_PSEFL</name>
<organism evidence="1 2">
    <name type="scientific">Pseudomonas fluorescens</name>
    <dbReference type="NCBI Taxonomy" id="294"/>
    <lineage>
        <taxon>Bacteria</taxon>
        <taxon>Pseudomonadati</taxon>
        <taxon>Pseudomonadota</taxon>
        <taxon>Gammaproteobacteria</taxon>
        <taxon>Pseudomonadales</taxon>
        <taxon>Pseudomonadaceae</taxon>
        <taxon>Pseudomonas</taxon>
    </lineage>
</organism>
<comment type="caution">
    <text evidence="1">The sequence shown here is derived from an EMBL/GenBank/DDBJ whole genome shotgun (WGS) entry which is preliminary data.</text>
</comment>
<evidence type="ECO:0000313" key="2">
    <source>
        <dbReference type="Proteomes" id="UP000061348"/>
    </source>
</evidence>
<dbReference type="Proteomes" id="UP000061348">
    <property type="component" value="Unassembled WGS sequence"/>
</dbReference>
<evidence type="ECO:0000313" key="1">
    <source>
        <dbReference type="EMBL" id="KWV85201.1"/>
    </source>
</evidence>
<dbReference type="EMBL" id="LCYA01000138">
    <property type="protein sequence ID" value="KWV85201.1"/>
    <property type="molecule type" value="Genomic_DNA"/>
</dbReference>
<gene>
    <name evidence="1" type="ORF">PFLmoz3_05145</name>
</gene>
<protein>
    <submittedName>
        <fullName evidence="1">Uncharacterized protein</fullName>
    </submittedName>
</protein>
<accession>A0A109LCY4</accession>
<proteinExistence type="predicted"/>
<dbReference type="AlphaFoldDB" id="A0A109LCY4"/>